<dbReference type="PATRIC" id="fig|742738.3.peg.3293"/>
<dbReference type="Proteomes" id="UP000029585">
    <property type="component" value="Unassembled WGS sequence"/>
</dbReference>
<feature type="transmembrane region" description="Helical" evidence="1">
    <location>
        <begin position="104"/>
        <end position="127"/>
    </location>
</feature>
<dbReference type="PANTHER" id="PTHR35342:SF5">
    <property type="entry name" value="TRICARBOXYLIC TRANSPORT PROTEIN"/>
    <property type="match status" value="1"/>
</dbReference>
<reference evidence="3 4" key="1">
    <citation type="submission" date="2011-08" db="EMBL/GenBank/DDBJ databases">
        <title>The Genome Sequence of Clostridium orbiscindens 1_3_50AFAA.</title>
        <authorList>
            <consortium name="The Broad Institute Genome Sequencing Platform"/>
            <person name="Earl A."/>
            <person name="Ward D."/>
            <person name="Feldgarden M."/>
            <person name="Gevers D."/>
            <person name="Daigneault M."/>
            <person name="Strauss J."/>
            <person name="Allen-Vercoe E."/>
            <person name="Young S.K."/>
            <person name="Zeng Q."/>
            <person name="Gargeya S."/>
            <person name="Fitzgerald M."/>
            <person name="Haas B."/>
            <person name="Abouelleil A."/>
            <person name="Alvarado L."/>
            <person name="Arachchi H.M."/>
            <person name="Berlin A."/>
            <person name="Brown A."/>
            <person name="Chapman S.B."/>
            <person name="Chen Z."/>
            <person name="Dunbar C."/>
            <person name="Freedman E."/>
            <person name="Gearin G."/>
            <person name="Gellesch M."/>
            <person name="Goldberg J."/>
            <person name="Griggs A."/>
            <person name="Gujja S."/>
            <person name="Heiman D."/>
            <person name="Howarth C."/>
            <person name="Larson L."/>
            <person name="Lui A."/>
            <person name="MacDonald P.J.P."/>
            <person name="Montmayeur A."/>
            <person name="Murphy C."/>
            <person name="Neiman D."/>
            <person name="Pearson M."/>
            <person name="Priest M."/>
            <person name="Roberts A."/>
            <person name="Saif S."/>
            <person name="Shea T."/>
            <person name="Shenoy N."/>
            <person name="Sisk P."/>
            <person name="Stolte C."/>
            <person name="Sykes S."/>
            <person name="Wortman J."/>
            <person name="Nusbaum C."/>
            <person name="Birren B."/>
        </authorList>
    </citation>
    <scope>NUCLEOTIDE SEQUENCE [LARGE SCALE GENOMIC DNA]</scope>
    <source>
        <strain evidence="3 4">1_3_50AFAA</strain>
    </source>
</reference>
<evidence type="ECO:0000256" key="1">
    <source>
        <dbReference type="SAM" id="Phobius"/>
    </source>
</evidence>
<keyword evidence="4" id="KW-1185">Reference proteome</keyword>
<proteinExistence type="predicted"/>
<feature type="transmembrane region" description="Helical" evidence="1">
    <location>
        <begin position="247"/>
        <end position="274"/>
    </location>
</feature>
<dbReference type="RefSeq" id="WP_007488881.1">
    <property type="nucleotide sequence ID" value="NZ_KN174165.1"/>
</dbReference>
<evidence type="ECO:0000259" key="2">
    <source>
        <dbReference type="Pfam" id="PF01970"/>
    </source>
</evidence>
<dbReference type="InterPro" id="IPR002823">
    <property type="entry name" value="DUF112_TM"/>
</dbReference>
<keyword evidence="1" id="KW-0472">Membrane</keyword>
<feature type="domain" description="DUF112" evidence="2">
    <location>
        <begin position="15"/>
        <end position="433"/>
    </location>
</feature>
<keyword evidence="1" id="KW-0812">Transmembrane</keyword>
<dbReference type="AlphaFoldDB" id="A0A096B4R0"/>
<dbReference type="eggNOG" id="COG3333">
    <property type="taxonomic scope" value="Bacteria"/>
</dbReference>
<feature type="transmembrane region" description="Helical" evidence="1">
    <location>
        <begin position="456"/>
        <end position="481"/>
    </location>
</feature>
<accession>A0A096B4R0</accession>
<sequence>MIESVLSSLFTLENLLWINVGLAGGIMVGALPGLTGTMAMALLLPLTYGLASIPGVMLLLGVYCGSIYGGSITAILINTPGTPASAATSLDGYPMAQKGHGLKALHVALSASTIGGLFSCAVLLFAAPPIASFALKFGPAEYFALALFGLTIIASVGGKSQIKGLLMGFVGLLISCIGIDPMDGVSRFTFGINRMEGGIDTIPVLIGLFAITEIMAKARDMNKATGTAVKVEKEKTRFRDVLKYKMVLLKSSILGVFIGAVPGTGAAISSFLAYNEAKRTSKHPEEYGHGSEEAVVASESANNAVTGATLIPLLTLGIPGDTNTAVLLGALTMQGIAAGPQLFTQHGEWVYTIMLGLIAVNIFMYLQGRVFIRGFVNITRVPTSTLVPILVMLCVIGAYAIDYSVFNAIFMVGVGIFGYFMTKLDMPMTPMVIGLVLGKLCESNLRRALIVSKGSWATFFTSPISLFFILLSLFMLFFPYIKKKLAARRAAA</sequence>
<protein>
    <recommendedName>
        <fullName evidence="2">DUF112 domain-containing protein</fullName>
    </recommendedName>
</protein>
<dbReference type="PANTHER" id="PTHR35342">
    <property type="entry name" value="TRICARBOXYLIC TRANSPORT PROTEIN"/>
    <property type="match status" value="1"/>
</dbReference>
<dbReference type="HOGENOM" id="CLU_022936_2_0_9"/>
<keyword evidence="1" id="KW-1133">Transmembrane helix</keyword>
<organism evidence="3 4">
    <name type="scientific">Flavonifractor plautii 1_3_50AFAA</name>
    <dbReference type="NCBI Taxonomy" id="742738"/>
    <lineage>
        <taxon>Bacteria</taxon>
        <taxon>Bacillati</taxon>
        <taxon>Bacillota</taxon>
        <taxon>Clostridia</taxon>
        <taxon>Eubacteriales</taxon>
        <taxon>Oscillospiraceae</taxon>
        <taxon>Flavonifractor</taxon>
    </lineage>
</organism>
<dbReference type="Pfam" id="PF01970">
    <property type="entry name" value="TctA"/>
    <property type="match status" value="1"/>
</dbReference>
<feature type="transmembrane region" description="Helical" evidence="1">
    <location>
        <begin position="387"/>
        <end position="420"/>
    </location>
</feature>
<feature type="transmembrane region" description="Helical" evidence="1">
    <location>
        <begin position="56"/>
        <end position="77"/>
    </location>
</feature>
<feature type="transmembrane region" description="Helical" evidence="1">
    <location>
        <begin position="164"/>
        <end position="185"/>
    </location>
</feature>
<comment type="caution">
    <text evidence="3">The sequence shown here is derived from an EMBL/GenBank/DDBJ whole genome shotgun (WGS) entry which is preliminary data.</text>
</comment>
<feature type="transmembrane region" description="Helical" evidence="1">
    <location>
        <begin position="349"/>
        <end position="366"/>
    </location>
</feature>
<dbReference type="EMBL" id="ADLO01000097">
    <property type="protein sequence ID" value="KGF54050.1"/>
    <property type="molecule type" value="Genomic_DNA"/>
</dbReference>
<dbReference type="GeneID" id="63971400"/>
<feature type="transmembrane region" description="Helical" evidence="1">
    <location>
        <begin position="20"/>
        <end position="44"/>
    </location>
</feature>
<feature type="transmembrane region" description="Helical" evidence="1">
    <location>
        <begin position="139"/>
        <end position="158"/>
    </location>
</feature>
<name>A0A096B4R0_FLAPL</name>
<gene>
    <name evidence="3" type="ORF">HMPREF9460_03200</name>
</gene>
<evidence type="ECO:0000313" key="4">
    <source>
        <dbReference type="Proteomes" id="UP000029585"/>
    </source>
</evidence>
<evidence type="ECO:0000313" key="3">
    <source>
        <dbReference type="EMBL" id="KGF54050.1"/>
    </source>
</evidence>